<keyword evidence="1" id="KW-0547">Nucleotide-binding</keyword>
<keyword evidence="2" id="KW-0067">ATP-binding</keyword>
<reference evidence="3" key="1">
    <citation type="submission" date="2015-04" db="EMBL/GenBank/DDBJ databases">
        <title>The genome sequence of the plant pathogenic Rhizarian Plasmodiophora brassicae reveals insights in its biotrophic life cycle and the origin of chitin synthesis.</title>
        <authorList>
            <person name="Schwelm A."/>
            <person name="Fogelqvist J."/>
            <person name="Knaust A."/>
            <person name="Julke S."/>
            <person name="Lilja T."/>
            <person name="Dhandapani V."/>
            <person name="Bonilla-Rosso G."/>
            <person name="Karlsson M."/>
            <person name="Shevchenko A."/>
            <person name="Choi S.R."/>
            <person name="Kim H.G."/>
            <person name="Park J.Y."/>
            <person name="Lim Y.P."/>
            <person name="Ludwig-Muller J."/>
            <person name="Dixelius C."/>
        </authorList>
    </citation>
    <scope>NUCLEOTIDE SEQUENCE</scope>
    <source>
        <tissue evidence="3">Potato root galls</tissue>
    </source>
</reference>
<name>A0A0H5QEK9_9EUKA</name>
<organism evidence="3">
    <name type="scientific">Spongospora subterranea</name>
    <dbReference type="NCBI Taxonomy" id="70186"/>
    <lineage>
        <taxon>Eukaryota</taxon>
        <taxon>Sar</taxon>
        <taxon>Rhizaria</taxon>
        <taxon>Endomyxa</taxon>
        <taxon>Phytomyxea</taxon>
        <taxon>Plasmodiophorida</taxon>
        <taxon>Plasmodiophoridae</taxon>
        <taxon>Spongospora</taxon>
    </lineage>
</organism>
<dbReference type="GO" id="GO:0005524">
    <property type="term" value="F:ATP binding"/>
    <property type="evidence" value="ECO:0007669"/>
    <property type="project" value="UniProtKB-KW"/>
</dbReference>
<feature type="non-terminal residue" evidence="3">
    <location>
        <position position="1"/>
    </location>
</feature>
<evidence type="ECO:0000256" key="2">
    <source>
        <dbReference type="ARBA" id="ARBA00022840"/>
    </source>
</evidence>
<dbReference type="AlphaFoldDB" id="A0A0H5QEK9"/>
<accession>A0A0H5QEK9</accession>
<feature type="non-terminal residue" evidence="3">
    <location>
        <position position="332"/>
    </location>
</feature>
<protein>
    <submittedName>
        <fullName evidence="3">Uncharacterized protein</fullName>
    </submittedName>
</protein>
<dbReference type="PANTHER" id="PTHR16305">
    <property type="entry name" value="TESTICULAR SOLUBLE ADENYLYL CYCLASE"/>
    <property type="match status" value="1"/>
</dbReference>
<evidence type="ECO:0000256" key="1">
    <source>
        <dbReference type="ARBA" id="ARBA00022741"/>
    </source>
</evidence>
<dbReference type="EMBL" id="HACM01000031">
    <property type="protein sequence ID" value="CRZ00473.1"/>
    <property type="molecule type" value="Transcribed_RNA"/>
</dbReference>
<dbReference type="GO" id="GO:0004016">
    <property type="term" value="F:adenylate cyclase activity"/>
    <property type="evidence" value="ECO:0007669"/>
    <property type="project" value="TreeGrafter"/>
</dbReference>
<dbReference type="PANTHER" id="PTHR16305:SF28">
    <property type="entry name" value="GUANYLATE CYCLASE DOMAIN-CONTAINING PROTEIN"/>
    <property type="match status" value="1"/>
</dbReference>
<proteinExistence type="predicted"/>
<evidence type="ECO:0000313" key="3">
    <source>
        <dbReference type="EMBL" id="CRZ00473.1"/>
    </source>
</evidence>
<sequence>CRLSRRVLESNTRDSNDRIDRIMANELTSAQSSVLAICSVCGVKFEYSVLLAVLSLIKQDPNNDNGNIPSTAEQIESYIDVFVKHTQLLCEVPSSDCSWEGRWFMFTSDIAHTRMYSGFEIEKKRKIHGLVADVLEERKVHDNELLAHHWRMARNYDKSIAYQVKVARQFLKSRNIRKAITYYKGAVASWTVLSRRRPSVPPSVDNTFQFEKIHMELAEAFIICEEYQSAIESLTAVLTQSQYPIPIKQKLPRSVAKARHWIRKVFKTWDEKGRSDNRIVPDHGRQLPNNLSHSVGVDSSSSAHLAARAYIAFAHSCIMIMSANQGFDAAIK</sequence>
<dbReference type="GO" id="GO:0005737">
    <property type="term" value="C:cytoplasm"/>
    <property type="evidence" value="ECO:0007669"/>
    <property type="project" value="TreeGrafter"/>
</dbReference>